<feature type="signal peptide" evidence="5">
    <location>
        <begin position="1"/>
        <end position="28"/>
    </location>
</feature>
<dbReference type="AlphaFoldDB" id="A0A0R1F1I6"/>
<dbReference type="InterPro" id="IPR018313">
    <property type="entry name" value="SBP_3_CS"/>
</dbReference>
<dbReference type="InterPro" id="IPR001638">
    <property type="entry name" value="Solute-binding_3/MltF_N"/>
</dbReference>
<dbReference type="Proteomes" id="UP000051181">
    <property type="component" value="Unassembled WGS sequence"/>
</dbReference>
<dbReference type="GeneID" id="65916242"/>
<dbReference type="RefSeq" id="WP_010010880.1">
    <property type="nucleotide sequence ID" value="NZ_AZCN01000043.1"/>
</dbReference>
<evidence type="ECO:0000313" key="8">
    <source>
        <dbReference type="Proteomes" id="UP000051181"/>
    </source>
</evidence>
<dbReference type="Gene3D" id="3.40.190.10">
    <property type="entry name" value="Periplasmic binding protein-like II"/>
    <property type="match status" value="2"/>
</dbReference>
<accession>A0A0R1F1I6</accession>
<dbReference type="Pfam" id="PF00497">
    <property type="entry name" value="SBP_bac_3"/>
    <property type="match status" value="1"/>
</dbReference>
<proteinExistence type="inferred from homology"/>
<organism evidence="7 8">
    <name type="scientific">Loigolactobacillus coryniformis subsp. coryniformis KCTC 3167 = DSM 20001</name>
    <dbReference type="NCBI Taxonomy" id="913848"/>
    <lineage>
        <taxon>Bacteria</taxon>
        <taxon>Bacillati</taxon>
        <taxon>Bacillota</taxon>
        <taxon>Bacilli</taxon>
        <taxon>Lactobacillales</taxon>
        <taxon>Lactobacillaceae</taxon>
        <taxon>Loigolactobacillus</taxon>
    </lineage>
</organism>
<dbReference type="eggNOG" id="COG0834">
    <property type="taxonomic scope" value="Bacteria"/>
</dbReference>
<dbReference type="GO" id="GO:0030313">
    <property type="term" value="C:cell envelope"/>
    <property type="evidence" value="ECO:0007669"/>
    <property type="project" value="UniProtKB-SubCell"/>
</dbReference>
<dbReference type="PANTHER" id="PTHR35936">
    <property type="entry name" value="MEMBRANE-BOUND LYTIC MUREIN TRANSGLYCOSYLASE F"/>
    <property type="match status" value="1"/>
</dbReference>
<evidence type="ECO:0000256" key="1">
    <source>
        <dbReference type="ARBA" id="ARBA00004196"/>
    </source>
</evidence>
<dbReference type="SMART" id="SM00062">
    <property type="entry name" value="PBPb"/>
    <property type="match status" value="1"/>
</dbReference>
<evidence type="ECO:0000259" key="6">
    <source>
        <dbReference type="SMART" id="SM00062"/>
    </source>
</evidence>
<evidence type="ECO:0000256" key="2">
    <source>
        <dbReference type="ARBA" id="ARBA00010333"/>
    </source>
</evidence>
<dbReference type="PATRIC" id="fig|913848.6.peg.1645"/>
<dbReference type="EMBL" id="AZCN01000043">
    <property type="protein sequence ID" value="KRK15709.1"/>
    <property type="molecule type" value="Genomic_DNA"/>
</dbReference>
<reference evidence="7 8" key="1">
    <citation type="journal article" date="2015" name="Genome Announc.">
        <title>Expanding the biotechnology potential of lactobacilli through comparative genomics of 213 strains and associated genera.</title>
        <authorList>
            <person name="Sun Z."/>
            <person name="Harris H.M."/>
            <person name="McCann A."/>
            <person name="Guo C."/>
            <person name="Argimon S."/>
            <person name="Zhang W."/>
            <person name="Yang X."/>
            <person name="Jeffery I.B."/>
            <person name="Cooney J.C."/>
            <person name="Kagawa T.F."/>
            <person name="Liu W."/>
            <person name="Song Y."/>
            <person name="Salvetti E."/>
            <person name="Wrobel A."/>
            <person name="Rasinkangas P."/>
            <person name="Parkhill J."/>
            <person name="Rea M.C."/>
            <person name="O'Sullivan O."/>
            <person name="Ritari J."/>
            <person name="Douillard F.P."/>
            <person name="Paul Ross R."/>
            <person name="Yang R."/>
            <person name="Briner A.E."/>
            <person name="Felis G.E."/>
            <person name="de Vos W.M."/>
            <person name="Barrangou R."/>
            <person name="Klaenhammer T.R."/>
            <person name="Caufield P.W."/>
            <person name="Cui Y."/>
            <person name="Zhang H."/>
            <person name="O'Toole P.W."/>
        </authorList>
    </citation>
    <scope>NUCLEOTIDE SEQUENCE [LARGE SCALE GENOMIC DNA]</scope>
    <source>
        <strain evidence="7 8">DSM 20001</strain>
    </source>
</reference>
<evidence type="ECO:0000256" key="3">
    <source>
        <dbReference type="ARBA" id="ARBA00022729"/>
    </source>
</evidence>
<feature type="domain" description="Solute-binding protein family 3/N-terminal" evidence="6">
    <location>
        <begin position="42"/>
        <end position="262"/>
    </location>
</feature>
<comment type="subcellular location">
    <subcellularLocation>
        <location evidence="1">Cell envelope</location>
    </subcellularLocation>
</comment>
<comment type="caution">
    <text evidence="7">The sequence shown here is derived from an EMBL/GenBank/DDBJ whole genome shotgun (WGS) entry which is preliminary data.</text>
</comment>
<dbReference type="PANTHER" id="PTHR35936:SF34">
    <property type="entry name" value="ABC TRANSPORTER EXTRACELLULAR-BINDING PROTEIN YCKB-RELATED"/>
    <property type="match status" value="1"/>
</dbReference>
<keyword evidence="3 5" id="KW-0732">Signal</keyword>
<gene>
    <name evidence="7" type="ORF">FD22_GL001606</name>
</gene>
<evidence type="ECO:0000256" key="4">
    <source>
        <dbReference type="RuleBase" id="RU003744"/>
    </source>
</evidence>
<comment type="similarity">
    <text evidence="2 4">Belongs to the bacterial solute-binding protein 3 family.</text>
</comment>
<name>A0A0R1F1I6_9LACO</name>
<dbReference type="SUPFAM" id="SSF53850">
    <property type="entry name" value="Periplasmic binding protein-like II"/>
    <property type="match status" value="1"/>
</dbReference>
<dbReference type="PROSITE" id="PS01039">
    <property type="entry name" value="SBP_BACTERIAL_3"/>
    <property type="match status" value="1"/>
</dbReference>
<feature type="chain" id="PRO_5006403733" evidence="5">
    <location>
        <begin position="29"/>
        <end position="266"/>
    </location>
</feature>
<protein>
    <submittedName>
        <fullName evidence="7">Amino acid ABC transporter, substrate binding protein</fullName>
    </submittedName>
</protein>
<evidence type="ECO:0000256" key="5">
    <source>
        <dbReference type="SAM" id="SignalP"/>
    </source>
</evidence>
<evidence type="ECO:0000313" key="7">
    <source>
        <dbReference type="EMBL" id="KRK15709.1"/>
    </source>
</evidence>
<sequence>MKKFLGILGATAAAFLLAVAPAATPTHAASKAVTAELNKKGTLQIGLEGTYQPYGYHEDGKLTGYEVEVGKAVAKKMKLKPVFVETQFDSLIAGLNVNKYDLVLNDMAVTKQRKAKYRFTTPYIYSKSELAVKKGNKDIKKITDIKGKKMAQTASSNNATDARNLGASIVSSSGFEQSIELVEQGRADGTINSVEAFGAYLKQKPNAKIKLISGGSKLETQEIAGMLNKKDKNLNKSVNKALKSLQKDGTLKKISQKYFGTDVTKK</sequence>